<reference evidence="2" key="1">
    <citation type="journal article" date="2024" name="Proc. Natl. Acad. Sci. U.S.A.">
        <title>Extraordinary preservation of gene collinearity over three hundred million years revealed in homosporous lycophytes.</title>
        <authorList>
            <person name="Li C."/>
            <person name="Wickell D."/>
            <person name="Kuo L.Y."/>
            <person name="Chen X."/>
            <person name="Nie B."/>
            <person name="Liao X."/>
            <person name="Peng D."/>
            <person name="Ji J."/>
            <person name="Jenkins J."/>
            <person name="Williams M."/>
            <person name="Shu S."/>
            <person name="Plott C."/>
            <person name="Barry K."/>
            <person name="Rajasekar S."/>
            <person name="Grimwood J."/>
            <person name="Han X."/>
            <person name="Sun S."/>
            <person name="Hou Z."/>
            <person name="He W."/>
            <person name="Dai G."/>
            <person name="Sun C."/>
            <person name="Schmutz J."/>
            <person name="Leebens-Mack J.H."/>
            <person name="Li F.W."/>
            <person name="Wang L."/>
        </authorList>
    </citation>
    <scope>NUCLEOTIDE SEQUENCE [LARGE SCALE GENOMIC DNA]</scope>
    <source>
        <strain evidence="2">cv. PW_Plant_1</strain>
    </source>
</reference>
<accession>A0ACC2BU43</accession>
<dbReference type="Proteomes" id="UP001162992">
    <property type="component" value="Chromosome 13"/>
</dbReference>
<comment type="caution">
    <text evidence="1">The sequence shown here is derived from an EMBL/GenBank/DDBJ whole genome shotgun (WGS) entry which is preliminary data.</text>
</comment>
<dbReference type="EMBL" id="CM055104">
    <property type="protein sequence ID" value="KAJ7533309.1"/>
    <property type="molecule type" value="Genomic_DNA"/>
</dbReference>
<name>A0ACC2BU43_DIPCM</name>
<protein>
    <submittedName>
        <fullName evidence="1">Uncharacterized protein</fullName>
    </submittedName>
</protein>
<gene>
    <name evidence="1" type="ORF">O6H91_13G042500</name>
</gene>
<evidence type="ECO:0000313" key="2">
    <source>
        <dbReference type="Proteomes" id="UP001162992"/>
    </source>
</evidence>
<evidence type="ECO:0000313" key="1">
    <source>
        <dbReference type="EMBL" id="KAJ7533309.1"/>
    </source>
</evidence>
<keyword evidence="2" id="KW-1185">Reference proteome</keyword>
<proteinExistence type="predicted"/>
<organism evidence="1 2">
    <name type="scientific">Diphasiastrum complanatum</name>
    <name type="common">Issler's clubmoss</name>
    <name type="synonym">Lycopodium complanatum</name>
    <dbReference type="NCBI Taxonomy" id="34168"/>
    <lineage>
        <taxon>Eukaryota</taxon>
        <taxon>Viridiplantae</taxon>
        <taxon>Streptophyta</taxon>
        <taxon>Embryophyta</taxon>
        <taxon>Tracheophyta</taxon>
        <taxon>Lycopodiopsida</taxon>
        <taxon>Lycopodiales</taxon>
        <taxon>Lycopodiaceae</taxon>
        <taxon>Lycopodioideae</taxon>
        <taxon>Diphasiastrum</taxon>
    </lineage>
</organism>
<sequence>MGRGKIEMKRIESATCRQVTFSKRRSRLLKKAHELSVLCDAQVAAVTFSSTGKPFHYASSSMKEILARYEKYSVDVQMKPIFHHDLESHQPEKLKEQLDQCNQRIRHMLGEDLSALNLN</sequence>